<evidence type="ECO:0000256" key="4">
    <source>
        <dbReference type="ARBA" id="ARBA00022729"/>
    </source>
</evidence>
<dbReference type="GO" id="GO:0005549">
    <property type="term" value="F:odorant binding"/>
    <property type="evidence" value="ECO:0000318"/>
    <property type="project" value="GO_Central"/>
</dbReference>
<protein>
    <recommendedName>
        <fullName evidence="6">Lipocalin/cytosolic fatty-acid binding domain-containing protein</fullName>
    </recommendedName>
</protein>
<evidence type="ECO:0000256" key="1">
    <source>
        <dbReference type="ARBA" id="ARBA00004613"/>
    </source>
</evidence>
<name>A0A5F5PQP7_HORSE</name>
<reference evidence="7" key="3">
    <citation type="submission" date="2025-09" db="UniProtKB">
        <authorList>
            <consortium name="Ensembl"/>
        </authorList>
    </citation>
    <scope>IDENTIFICATION</scope>
    <source>
        <strain evidence="7">Thoroughbred</strain>
    </source>
</reference>
<feature type="domain" description="Lipocalin/cytosolic fatty-acid binding" evidence="6">
    <location>
        <begin position="82"/>
        <end position="222"/>
    </location>
</feature>
<evidence type="ECO:0000256" key="2">
    <source>
        <dbReference type="ARBA" id="ARBA00006889"/>
    </source>
</evidence>
<accession>A0A5F5PQP7</accession>
<dbReference type="PRINTS" id="PR01221">
    <property type="entry name" value="MAJORURINARY"/>
</dbReference>
<reference evidence="7" key="2">
    <citation type="submission" date="2025-08" db="UniProtKB">
        <authorList>
            <consortium name="Ensembl"/>
        </authorList>
    </citation>
    <scope>IDENTIFICATION</scope>
    <source>
        <strain evidence="7">Thoroughbred</strain>
    </source>
</reference>
<dbReference type="Proteomes" id="UP000002281">
    <property type="component" value="Chromosome 25"/>
</dbReference>
<keyword evidence="3" id="KW-0964">Secreted</keyword>
<dbReference type="SUPFAM" id="SSF50814">
    <property type="entry name" value="Lipocalins"/>
    <property type="match status" value="1"/>
</dbReference>
<dbReference type="FunFam" id="2.40.128.20:FF:000008">
    <property type="entry name" value="Major urinary protein"/>
    <property type="match status" value="1"/>
</dbReference>
<dbReference type="PANTHER" id="PTHR11430">
    <property type="entry name" value="LIPOCALIN"/>
    <property type="match status" value="1"/>
</dbReference>
<evidence type="ECO:0000313" key="8">
    <source>
        <dbReference type="Proteomes" id="UP000002281"/>
    </source>
</evidence>
<dbReference type="Bgee" id="ENSECAG00000034046">
    <property type="expression patterns" value="Expressed in zone of skin and 23 other cell types or tissues"/>
</dbReference>
<reference evidence="7 8" key="1">
    <citation type="journal article" date="2009" name="Science">
        <title>Genome sequence, comparative analysis, and population genetics of the domestic horse.</title>
        <authorList>
            <consortium name="Broad Institute Genome Sequencing Platform"/>
            <consortium name="Broad Institute Whole Genome Assembly Team"/>
            <person name="Wade C.M."/>
            <person name="Giulotto E."/>
            <person name="Sigurdsson S."/>
            <person name="Zoli M."/>
            <person name="Gnerre S."/>
            <person name="Imsland F."/>
            <person name="Lear T.L."/>
            <person name="Adelson D.L."/>
            <person name="Bailey E."/>
            <person name="Bellone R.R."/>
            <person name="Bloecker H."/>
            <person name="Distl O."/>
            <person name="Edgar R.C."/>
            <person name="Garber M."/>
            <person name="Leeb T."/>
            <person name="Mauceli E."/>
            <person name="MacLeod J.N."/>
            <person name="Penedo M.C.T."/>
            <person name="Raison J.M."/>
            <person name="Sharpe T."/>
            <person name="Vogel J."/>
            <person name="Andersson L."/>
            <person name="Antczak D.F."/>
            <person name="Biagi T."/>
            <person name="Binns M.M."/>
            <person name="Chowdhary B.P."/>
            <person name="Coleman S.J."/>
            <person name="Della Valle G."/>
            <person name="Fryc S."/>
            <person name="Guerin G."/>
            <person name="Hasegawa T."/>
            <person name="Hill E.W."/>
            <person name="Jurka J."/>
            <person name="Kiialainen A."/>
            <person name="Lindgren G."/>
            <person name="Liu J."/>
            <person name="Magnani E."/>
            <person name="Mickelson J.R."/>
            <person name="Murray J."/>
            <person name="Nergadze S.G."/>
            <person name="Onofrio R."/>
            <person name="Pedroni S."/>
            <person name="Piras M.F."/>
            <person name="Raudsepp T."/>
            <person name="Rocchi M."/>
            <person name="Roeed K.H."/>
            <person name="Ryder O.A."/>
            <person name="Searle S."/>
            <person name="Skow L."/>
            <person name="Swinburne J.E."/>
            <person name="Syvaenen A.C."/>
            <person name="Tozaki T."/>
            <person name="Valberg S.J."/>
            <person name="Vaudin M."/>
            <person name="White J.R."/>
            <person name="Zody M.C."/>
            <person name="Lander E.S."/>
            <person name="Lindblad-Toh K."/>
        </authorList>
    </citation>
    <scope>NUCLEOTIDE SEQUENCE [LARGE SCALE GENOMIC DNA]</scope>
    <source>
        <strain evidence="7 8">Thoroughbred</strain>
    </source>
</reference>
<sequence>MGGRDVILLKQGEPWMEVGEISSWAYPDFEIRPTMKELTPQKSISEEAILHNMIVNSDFKDWKLEDEINHQENQDKLLNHISGEWYSIFLASDVKEKIEENGSMRVFVDLIRALDNSSLYAEYQTKVNGECTEFSVVADKTEEDGVYSVKYDGYNVLRISEFGNNEHMILYLVNFDKDRPFQLLEFYAREPDVSPEIKEEFVKIVQKQGIVKENIIDLTQTDRCFQLRGNGVGQA</sequence>
<keyword evidence="8" id="KW-1185">Reference proteome</keyword>
<dbReference type="ExpressionAtlas" id="A0A5F5PQP7">
    <property type="expression patterns" value="baseline"/>
</dbReference>
<dbReference type="InterPro" id="IPR000566">
    <property type="entry name" value="Lipocln_cytosolic_FA-bd_dom"/>
</dbReference>
<dbReference type="InterPro" id="IPR012674">
    <property type="entry name" value="Calycin"/>
</dbReference>
<dbReference type="Gene3D" id="2.40.128.20">
    <property type="match status" value="1"/>
</dbReference>
<dbReference type="Pfam" id="PF00061">
    <property type="entry name" value="Lipocalin"/>
    <property type="match status" value="1"/>
</dbReference>
<keyword evidence="5" id="KW-1015">Disulfide bond</keyword>
<evidence type="ECO:0000256" key="3">
    <source>
        <dbReference type="ARBA" id="ARBA00022525"/>
    </source>
</evidence>
<evidence type="ECO:0000259" key="6">
    <source>
        <dbReference type="Pfam" id="PF00061"/>
    </source>
</evidence>
<dbReference type="GO" id="GO:0036094">
    <property type="term" value="F:small molecule binding"/>
    <property type="evidence" value="ECO:0007669"/>
    <property type="project" value="InterPro"/>
</dbReference>
<comment type="subcellular location">
    <subcellularLocation>
        <location evidence="1">Secreted</location>
    </subcellularLocation>
</comment>
<evidence type="ECO:0000256" key="5">
    <source>
        <dbReference type="ARBA" id="ARBA00023157"/>
    </source>
</evidence>
<dbReference type="InterPro" id="IPR002345">
    <property type="entry name" value="Lipocalin"/>
</dbReference>
<dbReference type="AlphaFoldDB" id="A0A5F5PQP7"/>
<organism evidence="7 8">
    <name type="scientific">Equus caballus</name>
    <name type="common">Horse</name>
    <dbReference type="NCBI Taxonomy" id="9796"/>
    <lineage>
        <taxon>Eukaryota</taxon>
        <taxon>Metazoa</taxon>
        <taxon>Chordata</taxon>
        <taxon>Craniata</taxon>
        <taxon>Vertebrata</taxon>
        <taxon>Euteleostomi</taxon>
        <taxon>Mammalia</taxon>
        <taxon>Eutheria</taxon>
        <taxon>Laurasiatheria</taxon>
        <taxon>Perissodactyla</taxon>
        <taxon>Equidae</taxon>
        <taxon>Equus</taxon>
    </lineage>
</organism>
<gene>
    <name evidence="7" type="primary">LOC100053601</name>
</gene>
<keyword evidence="4" id="KW-0732">Signal</keyword>
<evidence type="ECO:0000313" key="7">
    <source>
        <dbReference type="Ensembl" id="ENSECAP00000050672.2"/>
    </source>
</evidence>
<dbReference type="PANTHER" id="PTHR11430:SF76">
    <property type="entry name" value="MAJOR URINARY PROTEIN 1-RELATED"/>
    <property type="match status" value="1"/>
</dbReference>
<proteinExistence type="inferred from homology"/>
<comment type="similarity">
    <text evidence="2">Belongs to the calycin superfamily. Lipocalin family.</text>
</comment>
<dbReference type="GeneTree" id="ENSGT01050000244868"/>
<dbReference type="InterPro" id="IPR002971">
    <property type="entry name" value="Maj_urinary"/>
</dbReference>
<dbReference type="GO" id="GO:0005615">
    <property type="term" value="C:extracellular space"/>
    <property type="evidence" value="ECO:0000318"/>
    <property type="project" value="GO_Central"/>
</dbReference>
<dbReference type="Ensembl" id="ENSECAT00000069019.2">
    <property type="protein sequence ID" value="ENSECAP00000050672.2"/>
    <property type="gene ID" value="ENSECAG00000051134.1"/>
</dbReference>